<dbReference type="GeneID" id="70912883"/>
<keyword evidence="2" id="KW-1185">Reference proteome</keyword>
<dbReference type="RefSeq" id="WP_020332815.1">
    <property type="nucleotide sequence ID" value="NZ_ATFJ01000001.1"/>
</dbReference>
<protein>
    <recommendedName>
        <fullName evidence="3">CRISPR-associated protein Csy2</fullName>
    </recommendedName>
</protein>
<reference evidence="1 2" key="1">
    <citation type="submission" date="2016-07" db="EMBL/GenBank/DDBJ databases">
        <title>Developing Vibrio natriegens as a novel, fast-growing host for biotechnology.</title>
        <authorList>
            <person name="Weinstock M.T."/>
            <person name="Hesek E.D."/>
            <person name="Wilson C.M."/>
            <person name="Gibson D.G."/>
        </authorList>
    </citation>
    <scope>NUCLEOTIDE SEQUENCE [LARGE SCALE GENOMIC DNA]</scope>
    <source>
        <strain evidence="1 2">ATCC 14048</strain>
    </source>
</reference>
<dbReference type="EMBL" id="CP016345">
    <property type="protein sequence ID" value="ANQ12068.1"/>
    <property type="molecule type" value="Genomic_DNA"/>
</dbReference>
<organism evidence="1 2">
    <name type="scientific">Vibrio natriegens NBRC 15636 = ATCC 14048 = DSM 759</name>
    <dbReference type="NCBI Taxonomy" id="1219067"/>
    <lineage>
        <taxon>Bacteria</taxon>
        <taxon>Pseudomonadati</taxon>
        <taxon>Pseudomonadota</taxon>
        <taxon>Gammaproteobacteria</taxon>
        <taxon>Vibrionales</taxon>
        <taxon>Vibrionaceae</taxon>
        <taxon>Vibrio</taxon>
    </lineage>
</organism>
<evidence type="ECO:0000313" key="1">
    <source>
        <dbReference type="EMBL" id="ANQ12068.1"/>
    </source>
</evidence>
<evidence type="ECO:0008006" key="3">
    <source>
        <dbReference type="Google" id="ProtNLM"/>
    </source>
</evidence>
<proteinExistence type="predicted"/>
<dbReference type="Pfam" id="PF09614">
    <property type="entry name" value="Cas_Csy2"/>
    <property type="match status" value="1"/>
</dbReference>
<evidence type="ECO:0000313" key="2">
    <source>
        <dbReference type="Proteomes" id="UP000092741"/>
    </source>
</evidence>
<dbReference type="Proteomes" id="UP000092741">
    <property type="component" value="Chromosome 1"/>
</dbReference>
<sequence length="698" mass="79376">MIKLGDVLAIEKDEVKQATLKKVFMPYSQNIDIDGHEREALTVLINLSSHHKGSKCTDWLDIDRAKSYLSQEANVDLSLAEIKWFHTHNLKYPDCRVSAQRIIAEPLPAEGAFISSSGLPPSLGWAHNAASYRHTIWLLSSFCWQSRTVSIVSLIQQQNPVWLDLLQEFGLSVKSLNLISEEIELQLSSTTFPTEVNTYSKQLRFPWNGDYLSVTPVVSHAMQSELEHRQRSEDSHLKFVTMLLPNSASIGNLCGSVGGYMKVLNYPLDISPKVNRASSEQTLGASRQRNGRYFDDYQITNIRICEILNRLVGAEPLKTHKQRVKARKDQSKILRKQIALWMLPLIELRDRMVNDERERTMHGDQLIHDFLFLPERELSSLATSLNQKLHLVMQGNKFTRKFAYHPRLMQLIKAQIVWILDVLSKPQQQEGGCGAEEQYIYLSSLRVQDALAVSSPYLCGVPSLTAIWGFVHQYQRDFNTLTNGDAFYDFTGFAFYVRSQNIIATAKLTEPCSLAKARTLSNAKRSTIRGDRLADLEIDLVIRVQSRGRLSDCSSELKNALPVSFAGGSVFQPRISSKIDWLRTFCSRSSLLHILKGLPAYGSWLYPSERQPESFDELELMLLENENYLPVSNGYHLLEVPTQRKNSLTDLHAYVENTLSVANQVNPIEMRFSGRAPFFEQAFWSLECSPTTILIKKL</sequence>
<dbReference type="InterPro" id="IPR013398">
    <property type="entry name" value="CRISPR-assoc_prot_Csy2"/>
</dbReference>
<name>A0AAN1CVF1_VIBNA</name>
<gene>
    <name evidence="1" type="ORF">BA890_04605</name>
</gene>
<dbReference type="AlphaFoldDB" id="A0AAN1CVF1"/>
<accession>A0AAN1CVF1</accession>
<dbReference type="KEGG" id="vna:PN96_08745"/>